<evidence type="ECO:0000313" key="2">
    <source>
        <dbReference type="Proteomes" id="UP001060085"/>
    </source>
</evidence>
<sequence length="144" mass="15439">MFAAGEDGRGLRTVGTVCLTASTNYQELKANAERLHIEIGSPIPTDEQLMFQLHVFGFFGIFCNMPRGLYREGEEVVGIHAAGTGEVHRLHNIIRILVCSACDSVPTLFPSFSPSDDDATSQPPTGPSYSSPPLPPPSPPPTST</sequence>
<reference evidence="2" key="1">
    <citation type="journal article" date="2023" name="Nat. Plants">
        <title>Single-cell RNA sequencing provides a high-resolution roadmap for understanding the multicellular compartmentation of specialized metabolism.</title>
        <authorList>
            <person name="Sun S."/>
            <person name="Shen X."/>
            <person name="Li Y."/>
            <person name="Li Y."/>
            <person name="Wang S."/>
            <person name="Li R."/>
            <person name="Zhang H."/>
            <person name="Shen G."/>
            <person name="Guo B."/>
            <person name="Wei J."/>
            <person name="Xu J."/>
            <person name="St-Pierre B."/>
            <person name="Chen S."/>
            <person name="Sun C."/>
        </authorList>
    </citation>
    <scope>NUCLEOTIDE SEQUENCE [LARGE SCALE GENOMIC DNA]</scope>
</reference>
<accession>A0ACC0A3V4</accession>
<proteinExistence type="predicted"/>
<name>A0ACC0A3V4_CATRO</name>
<evidence type="ECO:0000313" key="1">
    <source>
        <dbReference type="EMBL" id="KAI5654935.1"/>
    </source>
</evidence>
<dbReference type="EMBL" id="CM044707">
    <property type="protein sequence ID" value="KAI5654935.1"/>
    <property type="molecule type" value="Genomic_DNA"/>
</dbReference>
<organism evidence="1 2">
    <name type="scientific">Catharanthus roseus</name>
    <name type="common">Madagascar periwinkle</name>
    <name type="synonym">Vinca rosea</name>
    <dbReference type="NCBI Taxonomy" id="4058"/>
    <lineage>
        <taxon>Eukaryota</taxon>
        <taxon>Viridiplantae</taxon>
        <taxon>Streptophyta</taxon>
        <taxon>Embryophyta</taxon>
        <taxon>Tracheophyta</taxon>
        <taxon>Spermatophyta</taxon>
        <taxon>Magnoliopsida</taxon>
        <taxon>eudicotyledons</taxon>
        <taxon>Gunneridae</taxon>
        <taxon>Pentapetalae</taxon>
        <taxon>asterids</taxon>
        <taxon>lamiids</taxon>
        <taxon>Gentianales</taxon>
        <taxon>Apocynaceae</taxon>
        <taxon>Rauvolfioideae</taxon>
        <taxon>Vinceae</taxon>
        <taxon>Catharanthinae</taxon>
        <taxon>Catharanthus</taxon>
    </lineage>
</organism>
<protein>
    <submittedName>
        <fullName evidence="1">Uncharacterized protein</fullName>
    </submittedName>
</protein>
<comment type="caution">
    <text evidence="1">The sequence shown here is derived from an EMBL/GenBank/DDBJ whole genome shotgun (WGS) entry which is preliminary data.</text>
</comment>
<gene>
    <name evidence="1" type="ORF">M9H77_32122</name>
</gene>
<keyword evidence="2" id="KW-1185">Reference proteome</keyword>
<dbReference type="Proteomes" id="UP001060085">
    <property type="component" value="Linkage Group LG07"/>
</dbReference>